<evidence type="ECO:0000256" key="1">
    <source>
        <dbReference type="ARBA" id="ARBA00004123"/>
    </source>
</evidence>
<evidence type="ECO:0000256" key="6">
    <source>
        <dbReference type="SAM" id="MobiDB-lite"/>
    </source>
</evidence>
<feature type="transmembrane region" description="Helical" evidence="7">
    <location>
        <begin position="686"/>
        <end position="704"/>
    </location>
</feature>
<dbReference type="EMBL" id="JAACFV010000037">
    <property type="protein sequence ID" value="KAF7509734.1"/>
    <property type="molecule type" value="Genomic_DNA"/>
</dbReference>
<evidence type="ECO:0000256" key="4">
    <source>
        <dbReference type="ARBA" id="ARBA00023242"/>
    </source>
</evidence>
<keyword evidence="7" id="KW-1133">Transmembrane helix</keyword>
<evidence type="ECO:0000256" key="3">
    <source>
        <dbReference type="ARBA" id="ARBA00022737"/>
    </source>
</evidence>
<feature type="transmembrane region" description="Helical" evidence="7">
    <location>
        <begin position="879"/>
        <end position="897"/>
    </location>
</feature>
<feature type="transmembrane region" description="Helical" evidence="7">
    <location>
        <begin position="813"/>
        <end position="833"/>
    </location>
</feature>
<dbReference type="FunFam" id="3.80.10.10:FF:000055">
    <property type="entry name" value="Protein phosphatase 1 regulatory subunit 7"/>
    <property type="match status" value="1"/>
</dbReference>
<dbReference type="AlphaFoldDB" id="A0A8H7ALU2"/>
<dbReference type="SMART" id="SM00365">
    <property type="entry name" value="LRR_SD22"/>
    <property type="match status" value="8"/>
</dbReference>
<dbReference type="InterPro" id="IPR040410">
    <property type="entry name" value="UPF0658_Golgi"/>
</dbReference>
<dbReference type="InterPro" id="IPR003591">
    <property type="entry name" value="Leu-rich_rpt_typical-subtyp"/>
</dbReference>
<evidence type="ECO:0000256" key="7">
    <source>
        <dbReference type="SAM" id="Phobius"/>
    </source>
</evidence>
<dbReference type="FunFam" id="3.80.10.10:FF:000446">
    <property type="entry name" value="Protein phosphatase 1 regulatory subunit SDS22"/>
    <property type="match status" value="1"/>
</dbReference>
<dbReference type="SMART" id="SM00369">
    <property type="entry name" value="LRR_TYP"/>
    <property type="match status" value="5"/>
</dbReference>
<dbReference type="GO" id="GO:0005794">
    <property type="term" value="C:Golgi apparatus"/>
    <property type="evidence" value="ECO:0007669"/>
    <property type="project" value="TreeGrafter"/>
</dbReference>
<comment type="subcellular location">
    <subcellularLocation>
        <location evidence="1">Nucleus</location>
    </subcellularLocation>
</comment>
<dbReference type="InterPro" id="IPR032675">
    <property type="entry name" value="LRR_dom_sf"/>
</dbReference>
<keyword evidence="4" id="KW-0539">Nucleus</keyword>
<comment type="similarity">
    <text evidence="5">Belongs to the SDS22 family.</text>
</comment>
<evidence type="ECO:0000256" key="5">
    <source>
        <dbReference type="ARBA" id="ARBA00023460"/>
    </source>
</evidence>
<name>A0A8H7ALU2_9EURO</name>
<keyword evidence="2" id="KW-0433">Leucine-rich repeat</keyword>
<protein>
    <recommendedName>
        <fullName evidence="8">U2A'/phosphoprotein 32 family A C-terminal domain-containing protein</fullName>
    </recommendedName>
</protein>
<keyword evidence="7" id="KW-0812">Transmembrane</keyword>
<dbReference type="PANTHER" id="PTHR34391:SF1">
    <property type="entry name" value="UPF0658 GOLGI APPARATUS MEMBRANE PROTEIN C1952.10C-RELATED"/>
    <property type="match status" value="1"/>
</dbReference>
<dbReference type="SMART" id="SM00446">
    <property type="entry name" value="LRRcap"/>
    <property type="match status" value="1"/>
</dbReference>
<keyword evidence="3" id="KW-0677">Repeat</keyword>
<dbReference type="Proteomes" id="UP000606974">
    <property type="component" value="Unassembled WGS sequence"/>
</dbReference>
<dbReference type="OrthoDB" id="2448307at2759"/>
<dbReference type="Pfam" id="PF12799">
    <property type="entry name" value="LRR_4"/>
    <property type="match status" value="3"/>
</dbReference>
<feature type="transmembrane region" description="Helical" evidence="7">
    <location>
        <begin position="780"/>
        <end position="806"/>
    </location>
</feature>
<dbReference type="PROSITE" id="PS51450">
    <property type="entry name" value="LRR"/>
    <property type="match status" value="8"/>
</dbReference>
<accession>A0A8H7ALU2</accession>
<dbReference type="SUPFAM" id="SSF52058">
    <property type="entry name" value="L domain-like"/>
    <property type="match status" value="1"/>
</dbReference>
<reference evidence="9" key="1">
    <citation type="submission" date="2020-02" db="EMBL/GenBank/DDBJ databases">
        <authorList>
            <person name="Palmer J.M."/>
        </authorList>
    </citation>
    <scope>NUCLEOTIDE SEQUENCE</scope>
    <source>
        <strain evidence="9">EPUS1.4</strain>
        <tissue evidence="9">Thallus</tissue>
    </source>
</reference>
<feature type="compositionally biased region" description="Polar residues" evidence="6">
    <location>
        <begin position="80"/>
        <end position="98"/>
    </location>
</feature>
<evidence type="ECO:0000256" key="2">
    <source>
        <dbReference type="ARBA" id="ARBA00022614"/>
    </source>
</evidence>
<dbReference type="InterPro" id="IPR025875">
    <property type="entry name" value="Leu-rich_rpt_4"/>
</dbReference>
<dbReference type="PANTHER" id="PTHR34391">
    <property type="entry name" value="UPF0658 GOLGI APPARATUS MEMBRANE PROTEIN C1952.10C-RELATED"/>
    <property type="match status" value="1"/>
</dbReference>
<feature type="region of interest" description="Disordered" evidence="6">
    <location>
        <begin position="38"/>
        <end position="121"/>
    </location>
</feature>
<dbReference type="InterPro" id="IPR003603">
    <property type="entry name" value="U2A'_phosphoprotein32A_C"/>
</dbReference>
<evidence type="ECO:0000313" key="10">
    <source>
        <dbReference type="Proteomes" id="UP000606974"/>
    </source>
</evidence>
<feature type="region of interest" description="Disordered" evidence="6">
    <location>
        <begin position="569"/>
        <end position="592"/>
    </location>
</feature>
<organism evidence="9 10">
    <name type="scientific">Endocarpon pusillum</name>
    <dbReference type="NCBI Taxonomy" id="364733"/>
    <lineage>
        <taxon>Eukaryota</taxon>
        <taxon>Fungi</taxon>
        <taxon>Dikarya</taxon>
        <taxon>Ascomycota</taxon>
        <taxon>Pezizomycotina</taxon>
        <taxon>Eurotiomycetes</taxon>
        <taxon>Chaetothyriomycetidae</taxon>
        <taxon>Verrucariales</taxon>
        <taxon>Verrucariaceae</taxon>
        <taxon>Endocarpon</taxon>
    </lineage>
</organism>
<dbReference type="InterPro" id="IPR001611">
    <property type="entry name" value="Leu-rich_rpt"/>
</dbReference>
<feature type="transmembrane region" description="Helical" evidence="7">
    <location>
        <begin position="839"/>
        <end position="858"/>
    </location>
</feature>
<feature type="domain" description="U2A'/phosphoprotein 32 family A C-terminal" evidence="8">
    <location>
        <begin position="395"/>
        <end position="413"/>
    </location>
</feature>
<feature type="transmembrane region" description="Helical" evidence="7">
    <location>
        <begin position="661"/>
        <end position="680"/>
    </location>
</feature>
<dbReference type="GO" id="GO:0005634">
    <property type="term" value="C:nucleus"/>
    <property type="evidence" value="ECO:0007669"/>
    <property type="project" value="UniProtKB-SubCell"/>
</dbReference>
<gene>
    <name evidence="9" type="ORF">GJ744_007429</name>
</gene>
<feature type="transmembrane region" description="Helical" evidence="7">
    <location>
        <begin position="602"/>
        <end position="626"/>
    </location>
</feature>
<comment type="caution">
    <text evidence="9">The sequence shown here is derived from an EMBL/GenBank/DDBJ whole genome shotgun (WGS) entry which is preliminary data.</text>
</comment>
<keyword evidence="10" id="KW-1185">Reference proteome</keyword>
<evidence type="ECO:0000259" key="8">
    <source>
        <dbReference type="SMART" id="SM00446"/>
    </source>
</evidence>
<keyword evidence="7" id="KW-0472">Membrane</keyword>
<feature type="compositionally biased region" description="Low complexity" evidence="6">
    <location>
        <begin position="52"/>
        <end position="61"/>
    </location>
</feature>
<sequence>MRILAEKNIPTALCYSFPAFHLVFVDVMVSTVNFSPVSSAMPASDPPTEHISSPQSESCSSKPLLDSNGWDGKLRHPSKETGTSSASSDCKPTLTNPEALTDPDYSDPDAPPPDVVPADEDLLDEYPTDSTDIDLVHCRISSIPSLRLSRFIAVERLCLRQNTISSIEFPESFGQKLQDLDLYDNLIKHVDGLEGFAGSLESLDLSFNKIKHIQGLDKLKELRDLYYVQNRIQKIEGLESLGKLRMLELAANRIRDIENLENLTSIEELWLGKNKIAEIKNLSTLTSLKLLSIQSNRLTSITGLSALTNLEELYISHNALTQISGLDTNTKLRVLDISNNPISHLENLSHLSHLEELWASNCQIGDFAEVERELKNKQELTTVYFEGNPLQTKGPAVYRNKIRLALPQLKQIDATYVRVSKLGREPLLEDVPFPIPTQLKVGSLRIFPPVTCGIEISRRVFLLNNVAAEGTRSPPQTMVNGSEPIAESLEEGRSNTARMVWEGDCDDDTSEQTKHPRHGATHITVSAIGDHSLQLSISNDSKIVRTHQKPAQPLSSSLLGGQAGSHPYQPFTGGYHQREGTAPTPPAYQQPKSRMYRPYSKWQWAFVLTALTQAVIVLAFEAYVFATFQIDVRDHEQNKAEVRDDHSKTTIDHSKTTIPTFLTLYIFGFLYQLVLVYDALRLKNTIQIIGLCLYNVGLLIYGAVQLNQIQDAVLNLAKSQEIDQQIWAQTKPFLTAIPCVLALGTVLLAVEARMLYDEFAWTIYKHISADLRLKSRYLTYQIYIALLKFDFFFFLGFTVQFVVIVIDKSSLEFALTVAAIPVTIIILIMAAFFTRRENTWGMLLTIFLYFGGLAYFLFKIVRIYSVARREAYSPARKELTTFAALTIILIVTTIIYACICTHNFGKGLKPYINDKKTNHEDEKAGYGGLLGTEMSSGPPRVPIGGAQMPARMEID</sequence>
<proteinExistence type="inferred from homology"/>
<evidence type="ECO:0000313" key="9">
    <source>
        <dbReference type="EMBL" id="KAF7509734.1"/>
    </source>
</evidence>
<dbReference type="Gene3D" id="3.80.10.10">
    <property type="entry name" value="Ribonuclease Inhibitor"/>
    <property type="match status" value="2"/>
</dbReference>
<feature type="transmembrane region" description="Helical" evidence="7">
    <location>
        <begin position="733"/>
        <end position="756"/>
    </location>
</feature>